<feature type="domain" description="Fibronectin type-III" evidence="2">
    <location>
        <begin position="190"/>
        <end position="287"/>
    </location>
</feature>
<dbReference type="GO" id="GO:0003993">
    <property type="term" value="F:acid phosphatase activity"/>
    <property type="evidence" value="ECO:0007669"/>
    <property type="project" value="InterPro"/>
</dbReference>
<dbReference type="AlphaFoldDB" id="A0A1G2K849"/>
<evidence type="ECO:0000256" key="1">
    <source>
        <dbReference type="SAM" id="Phobius"/>
    </source>
</evidence>
<dbReference type="InterPro" id="IPR008963">
    <property type="entry name" value="Purple_acid_Pase-like_N"/>
</dbReference>
<dbReference type="SUPFAM" id="SSF49265">
    <property type="entry name" value="Fibronectin type III"/>
    <property type="match status" value="2"/>
</dbReference>
<reference evidence="3 4" key="1">
    <citation type="journal article" date="2016" name="Nat. Commun.">
        <title>Thousands of microbial genomes shed light on interconnected biogeochemical processes in an aquifer system.</title>
        <authorList>
            <person name="Anantharaman K."/>
            <person name="Brown C.T."/>
            <person name="Hug L.A."/>
            <person name="Sharon I."/>
            <person name="Castelle C.J."/>
            <person name="Probst A.J."/>
            <person name="Thomas B.C."/>
            <person name="Singh A."/>
            <person name="Wilkins M.J."/>
            <person name="Karaoz U."/>
            <person name="Brodie E.L."/>
            <person name="Williams K.H."/>
            <person name="Hubbard S.S."/>
            <person name="Banfield J.F."/>
        </authorList>
    </citation>
    <scope>NUCLEOTIDE SEQUENCE [LARGE SCALE GENOMIC DNA]</scope>
</reference>
<accession>A0A1G2K849</accession>
<dbReference type="InterPro" id="IPR013783">
    <property type="entry name" value="Ig-like_fold"/>
</dbReference>
<dbReference type="Gene3D" id="2.60.40.10">
    <property type="entry name" value="Immunoglobulins"/>
    <property type="match status" value="2"/>
</dbReference>
<proteinExistence type="predicted"/>
<evidence type="ECO:0000259" key="2">
    <source>
        <dbReference type="PROSITE" id="PS50853"/>
    </source>
</evidence>
<dbReference type="SUPFAM" id="SSF49363">
    <property type="entry name" value="Purple acid phosphatase, N-terminal domain"/>
    <property type="match status" value="1"/>
</dbReference>
<dbReference type="InterPro" id="IPR036116">
    <property type="entry name" value="FN3_sf"/>
</dbReference>
<gene>
    <name evidence="3" type="ORF">A2633_03455</name>
</gene>
<keyword evidence="1" id="KW-1133">Transmembrane helix</keyword>
<dbReference type="PROSITE" id="PS50853">
    <property type="entry name" value="FN3"/>
    <property type="match status" value="2"/>
</dbReference>
<evidence type="ECO:0000313" key="4">
    <source>
        <dbReference type="Proteomes" id="UP000177152"/>
    </source>
</evidence>
<dbReference type="InterPro" id="IPR015914">
    <property type="entry name" value="PAPs_N"/>
</dbReference>
<dbReference type="CDD" id="cd00063">
    <property type="entry name" value="FN3"/>
    <property type="match status" value="2"/>
</dbReference>
<dbReference type="Proteomes" id="UP000177152">
    <property type="component" value="Unassembled WGS sequence"/>
</dbReference>
<sequence length="510" mass="56032">MDKVSTTEKQSIKRKTVAMLVCAALAFVWVFVVLMKQEVTQAISSDNDPPIITNISVDSVTGSSSVISWVTDEPSDSIVNFGLDKRYGLITDPIPNKKNHSLYLTDLFPGTAYYFRVMSTDESGNRNISGDFLFTTKGTSGLERVSNEKQVALSKEIMDLLSKITDPIALAAIAKKLEEQGQKITEAPKIVGHPKIDDLGSDFAVIIWQTDKAANSVVELAEEKNYSAESDNPYNSTQGELEEQVTEHRVHVSGLVPGTVYHFRVSSKGEIGPTGVSLDDTFTTKSLLPEIRSFILQKVQEDSATFLVMANIPTSASVEYTNERTREVKSKGDPTLLTTHTIQLNNLVFGASYSAIAKIENEAGDKTVSKPTRFVTVRDATAPAISKVTNESTLFPGEETKIQTIVSWETDEPTTCRFSFHMGIAAGPKDESESSEWDANPTLTHVQVITALTPSSVYKFWIECKDRSGNDGRSEDFVLITPEKEKSIIDVIIENFSGTFGWVKNIGGKK</sequence>
<keyword evidence="1" id="KW-0812">Transmembrane</keyword>
<dbReference type="Pfam" id="PF16656">
    <property type="entry name" value="Pur_ac_phosph_N"/>
    <property type="match status" value="1"/>
</dbReference>
<dbReference type="GO" id="GO:0046872">
    <property type="term" value="F:metal ion binding"/>
    <property type="evidence" value="ECO:0007669"/>
    <property type="project" value="InterPro"/>
</dbReference>
<feature type="transmembrane region" description="Helical" evidence="1">
    <location>
        <begin position="16"/>
        <end position="35"/>
    </location>
</feature>
<feature type="domain" description="Fibronectin type-III" evidence="2">
    <location>
        <begin position="51"/>
        <end position="139"/>
    </location>
</feature>
<dbReference type="InterPro" id="IPR003961">
    <property type="entry name" value="FN3_dom"/>
</dbReference>
<comment type="caution">
    <text evidence="3">The sequence shown here is derived from an EMBL/GenBank/DDBJ whole genome shotgun (WGS) entry which is preliminary data.</text>
</comment>
<protein>
    <recommendedName>
        <fullName evidence="2">Fibronectin type-III domain-containing protein</fullName>
    </recommendedName>
</protein>
<dbReference type="SMART" id="SM00060">
    <property type="entry name" value="FN3"/>
    <property type="match status" value="3"/>
</dbReference>
<name>A0A1G2K849_9BACT</name>
<organism evidence="3 4">
    <name type="scientific">Candidatus Sungbacteria bacterium RIFCSPHIGHO2_01_FULL_47_32</name>
    <dbReference type="NCBI Taxonomy" id="1802264"/>
    <lineage>
        <taxon>Bacteria</taxon>
        <taxon>Candidatus Sungiibacteriota</taxon>
    </lineage>
</organism>
<keyword evidence="1" id="KW-0472">Membrane</keyword>
<evidence type="ECO:0000313" key="3">
    <source>
        <dbReference type="EMBL" id="OGZ94741.1"/>
    </source>
</evidence>
<dbReference type="EMBL" id="MHQC01000029">
    <property type="protein sequence ID" value="OGZ94741.1"/>
    <property type="molecule type" value="Genomic_DNA"/>
</dbReference>